<accession>A0ABT6ZK35</accession>
<evidence type="ECO:0000313" key="5">
    <source>
        <dbReference type="Proteomes" id="UP001431693"/>
    </source>
</evidence>
<gene>
    <name evidence="4" type="ORF">QJ043_04915</name>
</gene>
<dbReference type="RefSeq" id="WP_283714065.1">
    <property type="nucleotide sequence ID" value="NZ_JASJEW010000010.1"/>
</dbReference>
<organism evidence="4 5">
    <name type="scientific">Kribbibacterium absianum</name>
    <dbReference type="NCBI Taxonomy" id="3044210"/>
    <lineage>
        <taxon>Bacteria</taxon>
        <taxon>Bacillati</taxon>
        <taxon>Actinomycetota</taxon>
        <taxon>Coriobacteriia</taxon>
        <taxon>Coriobacteriales</taxon>
        <taxon>Kribbibacteriaceae</taxon>
        <taxon>Kribbibacterium</taxon>
    </lineage>
</organism>
<feature type="domain" description="Isopropylmalate dehydrogenase-like" evidence="3">
    <location>
        <begin position="4"/>
        <end position="356"/>
    </location>
</feature>
<keyword evidence="2" id="KW-0560">Oxidoreductase</keyword>
<evidence type="ECO:0000313" key="4">
    <source>
        <dbReference type="EMBL" id="MDJ1129419.1"/>
    </source>
</evidence>
<dbReference type="PANTHER" id="PTHR11835:SF34">
    <property type="entry name" value="ISOCITRATE DEHYDROGENASE [NAD] SUBUNIT ALPHA, MITOCHONDRIAL"/>
    <property type="match status" value="1"/>
</dbReference>
<dbReference type="PANTHER" id="PTHR11835">
    <property type="entry name" value="DECARBOXYLATING DEHYDROGENASES-ISOCITRATE, ISOPROPYLMALATE, TARTRATE"/>
    <property type="match status" value="1"/>
</dbReference>
<dbReference type="Pfam" id="PF00180">
    <property type="entry name" value="Iso_dh"/>
    <property type="match status" value="1"/>
</dbReference>
<evidence type="ECO:0000256" key="1">
    <source>
        <dbReference type="ARBA" id="ARBA00007769"/>
    </source>
</evidence>
<evidence type="ECO:0000259" key="3">
    <source>
        <dbReference type="SMART" id="SM01329"/>
    </source>
</evidence>
<proteinExistence type="inferred from homology"/>
<dbReference type="Proteomes" id="UP001431693">
    <property type="component" value="Unassembled WGS sequence"/>
</dbReference>
<comment type="caution">
    <text evidence="4">The sequence shown here is derived from an EMBL/GenBank/DDBJ whole genome shotgun (WGS) entry which is preliminary data.</text>
</comment>
<evidence type="ECO:0000256" key="2">
    <source>
        <dbReference type="ARBA" id="ARBA00023002"/>
    </source>
</evidence>
<sequence>MSHEVVLIPGDGIGPEISAAMRRVVDATGVDIHWREEPAGECAMEEFGTPLPERTCDAVAEVKCAIKGPTTTPIGCGFRSVNVALRHRFDLYANMRPCVSMPGDGSRYTSVDLTVVRENTEDLYAGVEYDSGSPEANHIIQAVDKDFPGKIRPGSAISIKPISPEGSERIVRAAFEYAVDNGRHKVCAVHKANIMKATDGLFMHTAERVAEQYPGIEFETRIVDATCMGLVLDPQQFDVLVLPNLYGDILSDLCAGLVGGLGLAPGANIGKDCAIFEAVHGSAPKHAGKDEANPTALILSAAMMLEHLGEKAAAEAVRQAVRTVLAAGVDVTYDIRRNLTGSTEGAVSCSAYGEAVAKAVMCI</sequence>
<dbReference type="PROSITE" id="PS00470">
    <property type="entry name" value="IDH_IMDH"/>
    <property type="match status" value="1"/>
</dbReference>
<reference evidence="4" key="1">
    <citation type="submission" date="2023-05" db="EMBL/GenBank/DDBJ databases">
        <title>[olsenella] sp. nov., isolated from a pig farm feces dump.</title>
        <authorList>
            <person name="Chang Y.-H."/>
        </authorList>
    </citation>
    <scope>NUCLEOTIDE SEQUENCE</scope>
    <source>
        <strain evidence="4">YH-ols2217</strain>
    </source>
</reference>
<dbReference type="EMBL" id="JASJEX010000002">
    <property type="protein sequence ID" value="MDJ1129419.1"/>
    <property type="molecule type" value="Genomic_DNA"/>
</dbReference>
<protein>
    <submittedName>
        <fullName evidence="4">Isocitrate/isopropylmalate family dehydrogenase</fullName>
    </submittedName>
</protein>
<dbReference type="InterPro" id="IPR019818">
    <property type="entry name" value="IsoCit/isopropylmalate_DH_CS"/>
</dbReference>
<dbReference type="SMART" id="SM01329">
    <property type="entry name" value="Iso_dh"/>
    <property type="match status" value="1"/>
</dbReference>
<comment type="similarity">
    <text evidence="1">Belongs to the isocitrate and isopropylmalate dehydrogenases family.</text>
</comment>
<dbReference type="Gene3D" id="3.40.718.10">
    <property type="entry name" value="Isopropylmalate Dehydrogenase"/>
    <property type="match status" value="1"/>
</dbReference>
<keyword evidence="5" id="KW-1185">Reference proteome</keyword>
<dbReference type="InterPro" id="IPR024084">
    <property type="entry name" value="IsoPropMal-DH-like_dom"/>
</dbReference>
<name>A0ABT6ZK35_9ACTN</name>
<dbReference type="SUPFAM" id="SSF53659">
    <property type="entry name" value="Isocitrate/Isopropylmalate dehydrogenase-like"/>
    <property type="match status" value="1"/>
</dbReference>